<keyword evidence="1" id="KW-0812">Transmembrane</keyword>
<dbReference type="STRING" id="931626.Awo_c34610"/>
<feature type="transmembrane region" description="Helical" evidence="1">
    <location>
        <begin position="39"/>
        <end position="60"/>
    </location>
</feature>
<keyword evidence="3" id="KW-1185">Reference proteome</keyword>
<dbReference type="OrthoDB" id="1912043at2"/>
<dbReference type="RefSeq" id="WP_014357775.1">
    <property type="nucleotide sequence ID" value="NC_016894.1"/>
</dbReference>
<keyword evidence="1" id="KW-1133">Transmembrane helix</keyword>
<name>H6LBR2_ACEWD</name>
<reference evidence="2 3" key="2">
    <citation type="journal article" date="2012" name="PLoS ONE">
        <title>An ancient pathway combining carbon dioxide fixation with the generation and utilization of a sodium ion gradient for ATP synthesis.</title>
        <authorList>
            <person name="Poehlein A."/>
            <person name="Schmidt S."/>
            <person name="Kaster A.K."/>
            <person name="Goenrich M."/>
            <person name="Vollmers J."/>
            <person name="Thurmer A."/>
            <person name="Bertsch J."/>
            <person name="Schuchmann K."/>
            <person name="Voigt B."/>
            <person name="Hecker M."/>
            <person name="Daniel R."/>
            <person name="Thauer R.K."/>
            <person name="Gottschalk G."/>
            <person name="Muller V."/>
        </authorList>
    </citation>
    <scope>NUCLEOTIDE SEQUENCE [LARGE SCALE GENOMIC DNA]</scope>
    <source>
        <strain evidence="3">ATCC 29683 / DSM 1030 / JCM 2381 / KCTC 1655 / WB1</strain>
    </source>
</reference>
<sequence>MVNRKLQKVSVVTLIVSALPLATFIPVLLKITLLDGTRGIWSVANIVFVLVGLCLSIVCVRNRESRSVVNIASMIISLFWVLLMVGIAVLALFLNFLQ</sequence>
<protein>
    <submittedName>
        <fullName evidence="2">Uncharacterized protein</fullName>
    </submittedName>
</protein>
<dbReference type="AlphaFoldDB" id="H6LBR2"/>
<evidence type="ECO:0000313" key="3">
    <source>
        <dbReference type="Proteomes" id="UP000007177"/>
    </source>
</evidence>
<evidence type="ECO:0000256" key="1">
    <source>
        <dbReference type="SAM" id="Phobius"/>
    </source>
</evidence>
<dbReference type="eggNOG" id="ENOG50333EY">
    <property type="taxonomic scope" value="Bacteria"/>
</dbReference>
<dbReference type="EMBL" id="CP002987">
    <property type="protein sequence ID" value="AFA50185.1"/>
    <property type="molecule type" value="Genomic_DNA"/>
</dbReference>
<feature type="transmembrane region" description="Helical" evidence="1">
    <location>
        <begin position="12"/>
        <end position="33"/>
    </location>
</feature>
<accession>H6LBR2</accession>
<dbReference type="HOGENOM" id="CLU_182187_0_0_9"/>
<keyword evidence="1" id="KW-0472">Membrane</keyword>
<organism evidence="2 3">
    <name type="scientific">Acetobacterium woodii (strain ATCC 29683 / DSM 1030 / JCM 2381 / KCTC 1655 / WB1)</name>
    <dbReference type="NCBI Taxonomy" id="931626"/>
    <lineage>
        <taxon>Bacteria</taxon>
        <taxon>Bacillati</taxon>
        <taxon>Bacillota</taxon>
        <taxon>Clostridia</taxon>
        <taxon>Eubacteriales</taxon>
        <taxon>Eubacteriaceae</taxon>
        <taxon>Acetobacterium</taxon>
    </lineage>
</organism>
<feature type="transmembrane region" description="Helical" evidence="1">
    <location>
        <begin position="72"/>
        <end position="97"/>
    </location>
</feature>
<evidence type="ECO:0000313" key="2">
    <source>
        <dbReference type="EMBL" id="AFA50185.1"/>
    </source>
</evidence>
<dbReference type="KEGG" id="awo:Awo_c34610"/>
<proteinExistence type="predicted"/>
<dbReference type="Proteomes" id="UP000007177">
    <property type="component" value="Chromosome"/>
</dbReference>
<reference evidence="3" key="1">
    <citation type="submission" date="2011-07" db="EMBL/GenBank/DDBJ databases">
        <title>Complete genome sequence of Acetobacterium woodii.</title>
        <authorList>
            <person name="Poehlein A."/>
            <person name="Schmidt S."/>
            <person name="Kaster A.-K."/>
            <person name="Goenrich M."/>
            <person name="Vollmers J."/>
            <person name="Thuermer A."/>
            <person name="Gottschalk G."/>
            <person name="Thauer R.K."/>
            <person name="Daniel R."/>
            <person name="Mueller V."/>
        </authorList>
    </citation>
    <scope>NUCLEOTIDE SEQUENCE [LARGE SCALE GENOMIC DNA]</scope>
    <source>
        <strain evidence="3">ATCC 29683 / DSM 1030 / JCM 2381 / KCTC 1655 / WB1</strain>
    </source>
</reference>
<gene>
    <name evidence="2" type="ordered locus">Awo_c34610</name>
</gene>